<feature type="chain" id="PRO_5012898801" description="Lipoprotein" evidence="1">
    <location>
        <begin position="30"/>
        <end position="148"/>
    </location>
</feature>
<dbReference type="OrthoDB" id="9815328at2"/>
<keyword evidence="1" id="KW-0732">Signal</keyword>
<comment type="caution">
    <text evidence="2">The sequence shown here is derived from an EMBL/GenBank/DDBJ whole genome shotgun (WGS) entry which is preliminary data.</text>
</comment>
<accession>A0A261SHF0</accession>
<gene>
    <name evidence="2" type="ORF">CEG14_12065</name>
</gene>
<dbReference type="Proteomes" id="UP000217005">
    <property type="component" value="Unassembled WGS sequence"/>
</dbReference>
<dbReference type="EMBL" id="NEVL01000003">
    <property type="protein sequence ID" value="OZI35783.1"/>
    <property type="molecule type" value="Genomic_DNA"/>
</dbReference>
<evidence type="ECO:0008006" key="4">
    <source>
        <dbReference type="Google" id="ProtNLM"/>
    </source>
</evidence>
<protein>
    <recommendedName>
        <fullName evidence="4">Lipoprotein</fullName>
    </recommendedName>
</protein>
<dbReference type="RefSeq" id="WP_094826592.1">
    <property type="nucleotide sequence ID" value="NZ_NEVL01000003.1"/>
</dbReference>
<dbReference type="AlphaFoldDB" id="A0A261SHF0"/>
<evidence type="ECO:0000313" key="3">
    <source>
        <dbReference type="Proteomes" id="UP000217005"/>
    </source>
</evidence>
<reference evidence="2 3" key="1">
    <citation type="submission" date="2017-05" db="EMBL/GenBank/DDBJ databases">
        <title>Complete and WGS of Bordetella genogroups.</title>
        <authorList>
            <person name="Spilker T."/>
            <person name="LiPuma J."/>
        </authorList>
    </citation>
    <scope>NUCLEOTIDE SEQUENCE [LARGE SCALE GENOMIC DNA]</scope>
    <source>
        <strain evidence="2 3">AU17610</strain>
    </source>
</reference>
<name>A0A261SHF0_9BORD</name>
<evidence type="ECO:0000256" key="1">
    <source>
        <dbReference type="SAM" id="SignalP"/>
    </source>
</evidence>
<proteinExistence type="predicted"/>
<evidence type="ECO:0000313" key="2">
    <source>
        <dbReference type="EMBL" id="OZI35783.1"/>
    </source>
</evidence>
<feature type="signal peptide" evidence="1">
    <location>
        <begin position="1"/>
        <end position="29"/>
    </location>
</feature>
<sequence length="148" mass="16299">MTLTRMNAALLRTFLALAALLCAFNAAHAARPSVPMDSFVGNRIETASGKPPSPEQIQVALKRAGMVRDWVVTPNADGTYRAHLTIRKHTLDVQIRVADGTFDITYLASTNLGYGPNREDAARPLIHPAYNTWVKNLVGDIRREFALL</sequence>
<organism evidence="2 3">
    <name type="scientific">Bordetella genomosp. 1</name>
    <dbReference type="NCBI Taxonomy" id="1395607"/>
    <lineage>
        <taxon>Bacteria</taxon>
        <taxon>Pseudomonadati</taxon>
        <taxon>Pseudomonadota</taxon>
        <taxon>Betaproteobacteria</taxon>
        <taxon>Burkholderiales</taxon>
        <taxon>Alcaligenaceae</taxon>
        <taxon>Bordetella</taxon>
    </lineage>
</organism>